<feature type="chain" id="PRO_5010297065" evidence="1">
    <location>
        <begin position="23"/>
        <end position="480"/>
    </location>
</feature>
<organism evidence="2 3">
    <name type="scientific">Pontibacter akesuensis</name>
    <dbReference type="NCBI Taxonomy" id="388950"/>
    <lineage>
        <taxon>Bacteria</taxon>
        <taxon>Pseudomonadati</taxon>
        <taxon>Bacteroidota</taxon>
        <taxon>Cytophagia</taxon>
        <taxon>Cytophagales</taxon>
        <taxon>Hymenobacteraceae</taxon>
        <taxon>Pontibacter</taxon>
    </lineage>
</organism>
<gene>
    <name evidence="2" type="ORF">SAMN04487941_2577</name>
</gene>
<dbReference type="RefSeq" id="WP_068838408.1">
    <property type="nucleotide sequence ID" value="NZ_BMXC01000003.1"/>
</dbReference>
<keyword evidence="3" id="KW-1185">Reference proteome</keyword>
<feature type="signal peptide" evidence="1">
    <location>
        <begin position="1"/>
        <end position="22"/>
    </location>
</feature>
<proteinExistence type="predicted"/>
<dbReference type="InterPro" id="IPR011990">
    <property type="entry name" value="TPR-like_helical_dom_sf"/>
</dbReference>
<name>A0A1I7J832_9BACT</name>
<dbReference type="SUPFAM" id="SSF48452">
    <property type="entry name" value="TPR-like"/>
    <property type="match status" value="1"/>
</dbReference>
<keyword evidence="1" id="KW-0732">Signal</keyword>
<reference evidence="3" key="1">
    <citation type="submission" date="2016-10" db="EMBL/GenBank/DDBJ databases">
        <authorList>
            <person name="Varghese N."/>
        </authorList>
    </citation>
    <scope>NUCLEOTIDE SEQUENCE [LARGE SCALE GENOMIC DNA]</scope>
    <source>
        <strain evidence="3">DSM 18820</strain>
    </source>
</reference>
<evidence type="ECO:0000313" key="2">
    <source>
        <dbReference type="EMBL" id="SFU81338.1"/>
    </source>
</evidence>
<dbReference type="InterPro" id="IPR041662">
    <property type="entry name" value="SusD-like_2"/>
</dbReference>
<dbReference type="AlphaFoldDB" id="A0A1I7J832"/>
<dbReference type="EMBL" id="FPCA01000003">
    <property type="protein sequence ID" value="SFU81338.1"/>
    <property type="molecule type" value="Genomic_DNA"/>
</dbReference>
<protein>
    <submittedName>
        <fullName evidence="2">Starch-binding associating with outer membrane</fullName>
    </submittedName>
</protein>
<sequence>MKTNKFLSFLLATGLLFGASSCSDDVLDEIDTNPNSPEDVSLSLLMPQVTVNVPTAVTGTDLAWYSSVYVRHTAGAHGQLQDADRRSNQEASSIVNNVWNNIYAGVLPDLNLIIQKGSEGGSETGSNIHVGIAKVLKAYTLSVATDAWGRVPYTEIGQGSDLRKPKFDEQQAIYAGIQRLLDEAIADLAKGGVSPGASDLIYGGDAAKWTKAAWSLKARYYNRLSNIDPAGSATAALDAASKGFTSAADNFTFNKYTATAIGEHPWFQESNDRAHHAVSDAFVSTLTTLSDPRLQAMVKPVPATGVITGFPNGAQENDQASTKFSDPTATVLNATAAMPLMTYDELKFIQAEANLRLGNADVAYTAYKEGISAAMKRQIGATDAAVATYLLDADLPQTAAALQVRDVILQKWIAFWLFQPFEAYNDWRRTGFPGFVAEHQISAPPLRFSYPTSEIAANSENIPDVQIYTDGVWWDDASED</sequence>
<accession>A0A1I7J832</accession>
<dbReference type="Pfam" id="PF12771">
    <property type="entry name" value="SusD-like_2"/>
    <property type="match status" value="1"/>
</dbReference>
<dbReference type="PROSITE" id="PS51257">
    <property type="entry name" value="PROKAR_LIPOPROTEIN"/>
    <property type="match status" value="1"/>
</dbReference>
<dbReference type="OrthoDB" id="622163at2"/>
<dbReference type="Gene3D" id="1.25.40.390">
    <property type="match status" value="1"/>
</dbReference>
<evidence type="ECO:0000313" key="3">
    <source>
        <dbReference type="Proteomes" id="UP000182491"/>
    </source>
</evidence>
<evidence type="ECO:0000256" key="1">
    <source>
        <dbReference type="SAM" id="SignalP"/>
    </source>
</evidence>
<dbReference type="STRING" id="388950.GCA_001611675_02488"/>
<dbReference type="Proteomes" id="UP000182491">
    <property type="component" value="Unassembled WGS sequence"/>
</dbReference>